<keyword evidence="2" id="KW-1185">Reference proteome</keyword>
<evidence type="ECO:0000313" key="2">
    <source>
        <dbReference type="Proteomes" id="UP001216253"/>
    </source>
</evidence>
<evidence type="ECO:0000313" key="1">
    <source>
        <dbReference type="EMBL" id="MDE8653683.1"/>
    </source>
</evidence>
<organism evidence="1 2">
    <name type="scientific">Novosphingobium album</name>
    <name type="common">ex Liu et al. 2023</name>
    <dbReference type="NCBI Taxonomy" id="3031130"/>
    <lineage>
        <taxon>Bacteria</taxon>
        <taxon>Pseudomonadati</taxon>
        <taxon>Pseudomonadota</taxon>
        <taxon>Alphaproteobacteria</taxon>
        <taxon>Sphingomonadales</taxon>
        <taxon>Sphingomonadaceae</taxon>
        <taxon>Novosphingobium</taxon>
    </lineage>
</organism>
<proteinExistence type="predicted"/>
<accession>A0ABT5WUX8</accession>
<protein>
    <submittedName>
        <fullName evidence="1">Uncharacterized protein</fullName>
    </submittedName>
</protein>
<dbReference type="RefSeq" id="WP_275229767.1">
    <property type="nucleotide sequence ID" value="NZ_JARESE010000062.1"/>
</dbReference>
<dbReference type="EMBL" id="JARESE010000062">
    <property type="protein sequence ID" value="MDE8653683.1"/>
    <property type="molecule type" value="Genomic_DNA"/>
</dbReference>
<dbReference type="Proteomes" id="UP001216253">
    <property type="component" value="Unassembled WGS sequence"/>
</dbReference>
<gene>
    <name evidence="1" type="ORF">PYV00_18455</name>
</gene>
<comment type="caution">
    <text evidence="1">The sequence shown here is derived from an EMBL/GenBank/DDBJ whole genome shotgun (WGS) entry which is preliminary data.</text>
</comment>
<reference evidence="1 2" key="1">
    <citation type="submission" date="2023-03" db="EMBL/GenBank/DDBJ databases">
        <title>NovoSphingobium album sp. nov. isolated from polycyclic aromatic hydrocarbons- and heavy-metal polluted soil.</title>
        <authorList>
            <person name="Liu Z."/>
            <person name="Wang K."/>
        </authorList>
    </citation>
    <scope>NUCLEOTIDE SEQUENCE [LARGE SCALE GENOMIC DNA]</scope>
    <source>
        <strain evidence="1 2">H3SJ31-1</strain>
    </source>
</reference>
<name>A0ABT5WUX8_9SPHN</name>
<sequence length="61" mass="6858">MPVSSLDRGRLFDGDGRMAVRHQLARAYQSRIATEAEVLREVPDEEREKFRIVPDQSGGSA</sequence>